<evidence type="ECO:0000313" key="1">
    <source>
        <dbReference type="EMBL" id="SFI92575.1"/>
    </source>
</evidence>
<dbReference type="EMBL" id="FORP01000002">
    <property type="protein sequence ID" value="SFI92575.1"/>
    <property type="molecule type" value="Genomic_DNA"/>
</dbReference>
<proteinExistence type="predicted"/>
<evidence type="ECO:0000313" key="2">
    <source>
        <dbReference type="Proteomes" id="UP000199025"/>
    </source>
</evidence>
<evidence type="ECO:0008006" key="3">
    <source>
        <dbReference type="Google" id="ProtNLM"/>
    </source>
</evidence>
<sequence length="155" mass="15716">MSNPLPALASYSDKPCELVPPSLISQLGYSDPEPSAAHGPLGPGCGWIDVRTAHGKNLNVAVGVIDGKGDGGIARVQSLNGSLYGFVEPTEISGYPAAYADTTDRRGQGKCALVVGVTDDSTFSVDTDGYSGQQDSCAAAEQVAAAVITTLQGGS</sequence>
<keyword evidence="2" id="KW-1185">Reference proteome</keyword>
<reference evidence="1 2" key="1">
    <citation type="submission" date="2016-10" db="EMBL/GenBank/DDBJ databases">
        <authorList>
            <person name="de Groot N.N."/>
        </authorList>
    </citation>
    <scope>NUCLEOTIDE SEQUENCE [LARGE SCALE GENOMIC DNA]</scope>
    <source>
        <strain evidence="1 2">DSM 44468</strain>
    </source>
</reference>
<dbReference type="Pfam" id="PF12079">
    <property type="entry name" value="DUF3558"/>
    <property type="match status" value="1"/>
</dbReference>
<accession>A0A1I3M763</accession>
<gene>
    <name evidence="1" type="ORF">SAMN05421835_102202</name>
</gene>
<dbReference type="InterPro" id="IPR024520">
    <property type="entry name" value="DUF3558"/>
</dbReference>
<organism evidence="1 2">
    <name type="scientific">Amycolatopsis sacchari</name>
    <dbReference type="NCBI Taxonomy" id="115433"/>
    <lineage>
        <taxon>Bacteria</taxon>
        <taxon>Bacillati</taxon>
        <taxon>Actinomycetota</taxon>
        <taxon>Actinomycetes</taxon>
        <taxon>Pseudonocardiales</taxon>
        <taxon>Pseudonocardiaceae</taxon>
        <taxon>Amycolatopsis</taxon>
    </lineage>
</organism>
<dbReference type="STRING" id="115433.SAMN05421835_102202"/>
<protein>
    <recommendedName>
        <fullName evidence="3">DUF3558 domain-containing protein</fullName>
    </recommendedName>
</protein>
<dbReference type="Proteomes" id="UP000199025">
    <property type="component" value="Unassembled WGS sequence"/>
</dbReference>
<name>A0A1I3M763_9PSEU</name>
<dbReference type="AlphaFoldDB" id="A0A1I3M763"/>